<evidence type="ECO:0000313" key="2">
    <source>
        <dbReference type="EMBL" id="GBP79976.1"/>
    </source>
</evidence>
<dbReference type="Proteomes" id="UP000299102">
    <property type="component" value="Unassembled WGS sequence"/>
</dbReference>
<reference evidence="2 3" key="1">
    <citation type="journal article" date="2019" name="Commun. Biol.">
        <title>The bagworm genome reveals a unique fibroin gene that provides high tensile strength.</title>
        <authorList>
            <person name="Kono N."/>
            <person name="Nakamura H."/>
            <person name="Ohtoshi R."/>
            <person name="Tomita M."/>
            <person name="Numata K."/>
            <person name="Arakawa K."/>
        </authorList>
    </citation>
    <scope>NUCLEOTIDE SEQUENCE [LARGE SCALE GENOMIC DNA]</scope>
</reference>
<feature type="region of interest" description="Disordered" evidence="1">
    <location>
        <begin position="1"/>
        <end position="37"/>
    </location>
</feature>
<name>A0A4C1YUM7_EUMVA</name>
<accession>A0A4C1YUM7</accession>
<evidence type="ECO:0000313" key="3">
    <source>
        <dbReference type="Proteomes" id="UP000299102"/>
    </source>
</evidence>
<organism evidence="2 3">
    <name type="scientific">Eumeta variegata</name>
    <name type="common">Bagworm moth</name>
    <name type="synonym">Eumeta japonica</name>
    <dbReference type="NCBI Taxonomy" id="151549"/>
    <lineage>
        <taxon>Eukaryota</taxon>
        <taxon>Metazoa</taxon>
        <taxon>Ecdysozoa</taxon>
        <taxon>Arthropoda</taxon>
        <taxon>Hexapoda</taxon>
        <taxon>Insecta</taxon>
        <taxon>Pterygota</taxon>
        <taxon>Neoptera</taxon>
        <taxon>Endopterygota</taxon>
        <taxon>Lepidoptera</taxon>
        <taxon>Glossata</taxon>
        <taxon>Ditrysia</taxon>
        <taxon>Tineoidea</taxon>
        <taxon>Psychidae</taxon>
        <taxon>Oiketicinae</taxon>
        <taxon>Eumeta</taxon>
    </lineage>
</organism>
<sequence length="104" mass="12062">MDTFRTKTAIRDGEPVPTRNKKRQRASAKADDNLRRDEQGRKVTCRGIFRFPGRKHSHPTILSMVIINCDLIAVKAYRFSDVVVTEHRFSYHFGALDIFTTRSH</sequence>
<keyword evidence="3" id="KW-1185">Reference proteome</keyword>
<comment type="caution">
    <text evidence="2">The sequence shown here is derived from an EMBL/GenBank/DDBJ whole genome shotgun (WGS) entry which is preliminary data.</text>
</comment>
<dbReference type="AlphaFoldDB" id="A0A4C1YUM7"/>
<dbReference type="EMBL" id="BGZK01001440">
    <property type="protein sequence ID" value="GBP79976.1"/>
    <property type="molecule type" value="Genomic_DNA"/>
</dbReference>
<proteinExistence type="predicted"/>
<protein>
    <submittedName>
        <fullName evidence="2">Uncharacterized protein</fullName>
    </submittedName>
</protein>
<feature type="compositionally biased region" description="Basic and acidic residues" evidence="1">
    <location>
        <begin position="28"/>
        <end position="37"/>
    </location>
</feature>
<evidence type="ECO:0000256" key="1">
    <source>
        <dbReference type="SAM" id="MobiDB-lite"/>
    </source>
</evidence>
<gene>
    <name evidence="2" type="ORF">EVAR_52975_1</name>
</gene>